<keyword evidence="1" id="KW-0472">Membrane</keyword>
<keyword evidence="2" id="KW-0732">Signal</keyword>
<evidence type="ECO:0000313" key="4">
    <source>
        <dbReference type="Proteomes" id="UP000320421"/>
    </source>
</evidence>
<dbReference type="AlphaFoldDB" id="A0A517PPG5"/>
<dbReference type="RefSeq" id="WP_145185311.1">
    <property type="nucleotide sequence ID" value="NZ_CP036266.1"/>
</dbReference>
<feature type="chain" id="PRO_5022013103" description="DUF4350 domain-containing protein" evidence="2">
    <location>
        <begin position="23"/>
        <end position="730"/>
    </location>
</feature>
<keyword evidence="1" id="KW-1133">Transmembrane helix</keyword>
<protein>
    <recommendedName>
        <fullName evidence="5">DUF4350 domain-containing protein</fullName>
    </recommendedName>
</protein>
<evidence type="ECO:0008006" key="5">
    <source>
        <dbReference type="Google" id="ProtNLM"/>
    </source>
</evidence>
<dbReference type="Proteomes" id="UP000320421">
    <property type="component" value="Chromosome"/>
</dbReference>
<accession>A0A517PPG5</accession>
<feature type="signal peptide" evidence="2">
    <location>
        <begin position="1"/>
        <end position="22"/>
    </location>
</feature>
<evidence type="ECO:0000313" key="3">
    <source>
        <dbReference type="EMBL" id="QDT21265.1"/>
    </source>
</evidence>
<dbReference type="OrthoDB" id="215124at2"/>
<organism evidence="3 4">
    <name type="scientific">Gimesia chilikensis</name>
    <dbReference type="NCBI Taxonomy" id="2605989"/>
    <lineage>
        <taxon>Bacteria</taxon>
        <taxon>Pseudomonadati</taxon>
        <taxon>Planctomycetota</taxon>
        <taxon>Planctomycetia</taxon>
        <taxon>Planctomycetales</taxon>
        <taxon>Planctomycetaceae</taxon>
        <taxon>Gimesia</taxon>
    </lineage>
</organism>
<dbReference type="EMBL" id="CP036266">
    <property type="protein sequence ID" value="QDT21265.1"/>
    <property type="molecule type" value="Genomic_DNA"/>
</dbReference>
<gene>
    <name evidence="3" type="ORF">HG66A1_30640</name>
</gene>
<evidence type="ECO:0000256" key="2">
    <source>
        <dbReference type="SAM" id="SignalP"/>
    </source>
</evidence>
<feature type="transmembrane region" description="Helical" evidence="1">
    <location>
        <begin position="402"/>
        <end position="426"/>
    </location>
</feature>
<sequence length="730" mass="82701" precursor="true">MLRQLLILIWLLCLSMPAAVHAQNLPMTVDLRQTSQSPKGDGPLTLVWQCSVASTGLLEGYFLVTAHDGVQQFGQYRSNDVALHAGFHEIPMMLPPMKVDNAFSNVSLQVSFVTADRKYDLKNEFLLRVGRVYERMFAVGVCDSFDTSLSQAEKRLLDELKFEAISPSDPLPVDLRQILRKHGLDNRGYLTNRPLSLNMQTFSIYVGPAEFPQLPLDCHQYDILLITEQGLEALESRHLRAILQWVRSGGSLCVLVGENPKPSQVQFLNQLSDNAGSTPFVLNSAGKLEQDEAQTTWFFRTGWGRSVIVTADAIANDSLSETHRRQIPFFLWKLRQSQQDYYAANQRWDEQPLINAYVDRAKQNHSRYGEAYTPAEMFNLNYHPVSTGGAVVSSLMPEHLRIVPASLIMLILICYVIVIGPGEYYVLGRFNLRRFTWLTFPLISVGFAVIAFLISNFFMQTSHERKSVMIIDLDSQGRPVKENQIELIFTGSYQDVETPIKSGLLTSLNQLELGMGENYYRYSRGTDAALVGPPYYAGSIPTQYSVFQRMPQWTPQLNRIVNNYPQSEQPSFNWASIDTKQLATVQGREQLKKQIEAEFGNQALVMIYNGTSAGKVAKYPMNHRLQHPSQNQTHYPSRYRLFNTEQYHNGIHNHVQQSFMDDLCVRNQGGLFQIVSQVSPSGGNNYEDLSILDPSAPDQWLVVIFIPGETQDTVYRQLLFSPSRQAVQAL</sequence>
<name>A0A517PPG5_9PLAN</name>
<proteinExistence type="predicted"/>
<reference evidence="3 4" key="1">
    <citation type="submission" date="2019-02" db="EMBL/GenBank/DDBJ databases">
        <title>Deep-cultivation of Planctomycetes and their phenomic and genomic characterization uncovers novel biology.</title>
        <authorList>
            <person name="Wiegand S."/>
            <person name="Jogler M."/>
            <person name="Boedeker C."/>
            <person name="Pinto D."/>
            <person name="Vollmers J."/>
            <person name="Rivas-Marin E."/>
            <person name="Kohn T."/>
            <person name="Peeters S.H."/>
            <person name="Heuer A."/>
            <person name="Rast P."/>
            <person name="Oberbeckmann S."/>
            <person name="Bunk B."/>
            <person name="Jeske O."/>
            <person name="Meyerdierks A."/>
            <person name="Storesund J.E."/>
            <person name="Kallscheuer N."/>
            <person name="Luecker S."/>
            <person name="Lage O.M."/>
            <person name="Pohl T."/>
            <person name="Merkel B.J."/>
            <person name="Hornburger P."/>
            <person name="Mueller R.-W."/>
            <person name="Bruemmer F."/>
            <person name="Labrenz M."/>
            <person name="Spormann A.M."/>
            <person name="Op den Camp H."/>
            <person name="Overmann J."/>
            <person name="Amann R."/>
            <person name="Jetten M.S.M."/>
            <person name="Mascher T."/>
            <person name="Medema M.H."/>
            <person name="Devos D.P."/>
            <person name="Kaster A.-K."/>
            <person name="Ovreas L."/>
            <person name="Rohde M."/>
            <person name="Galperin M.Y."/>
            <person name="Jogler C."/>
        </authorList>
    </citation>
    <scope>NUCLEOTIDE SEQUENCE [LARGE SCALE GENOMIC DNA]</scope>
    <source>
        <strain evidence="3 4">HG66A1</strain>
    </source>
</reference>
<evidence type="ECO:0000256" key="1">
    <source>
        <dbReference type="SAM" id="Phobius"/>
    </source>
</evidence>
<keyword evidence="1" id="KW-0812">Transmembrane</keyword>
<feature type="transmembrane region" description="Helical" evidence="1">
    <location>
        <begin position="438"/>
        <end position="459"/>
    </location>
</feature>
<keyword evidence="4" id="KW-1185">Reference proteome</keyword>